<dbReference type="Pfam" id="PF02742">
    <property type="entry name" value="Fe_dep_repr_C"/>
    <property type="match status" value="1"/>
</dbReference>
<dbReference type="Pfam" id="PF01325">
    <property type="entry name" value="Fe_dep_repress"/>
    <property type="match status" value="1"/>
</dbReference>
<dbReference type="AlphaFoldDB" id="D7DT19"/>
<dbReference type="GO" id="GO:0003677">
    <property type="term" value="F:DNA binding"/>
    <property type="evidence" value="ECO:0007669"/>
    <property type="project" value="UniProtKB-KW"/>
</dbReference>
<dbReference type="PANTHER" id="PTHR33238:SF7">
    <property type="entry name" value="IRON-DEPENDENT TRANSCRIPTIONAL REGULATOR"/>
    <property type="match status" value="1"/>
</dbReference>
<evidence type="ECO:0000256" key="3">
    <source>
        <dbReference type="ARBA" id="ARBA00023125"/>
    </source>
</evidence>
<sequence>MISPNIEDYLESIHMFTQKEHRPVKTTELANILGVKPAAVTGMAKKLSSEGYIIYEPYVGIKLDEKGELIARNILRKHRILEHFLTDYLDIELEKASEEACKLEHAMSDETIEKLYEFIEKPKKCPHGEKIEESAPKKEE</sequence>
<organism evidence="6 7">
    <name type="scientific">Methanococcus voltae (strain ATCC BAA-1334 / A3)</name>
    <dbReference type="NCBI Taxonomy" id="456320"/>
    <lineage>
        <taxon>Archaea</taxon>
        <taxon>Methanobacteriati</taxon>
        <taxon>Methanobacteriota</taxon>
        <taxon>Methanomada group</taxon>
        <taxon>Methanococci</taxon>
        <taxon>Methanococcales</taxon>
        <taxon>Methanococcaceae</taxon>
        <taxon>Methanococcus</taxon>
    </lineage>
</organism>
<dbReference type="GO" id="GO:0003700">
    <property type="term" value="F:DNA-binding transcription factor activity"/>
    <property type="evidence" value="ECO:0007669"/>
    <property type="project" value="InterPro"/>
</dbReference>
<dbReference type="InParanoid" id="D7DT19"/>
<keyword evidence="2" id="KW-0805">Transcription regulation</keyword>
<gene>
    <name evidence="6" type="ordered locus">Mvol_0620</name>
</gene>
<dbReference type="Gene3D" id="1.10.10.10">
    <property type="entry name" value="Winged helix-like DNA-binding domain superfamily/Winged helix DNA-binding domain"/>
    <property type="match status" value="1"/>
</dbReference>
<dbReference type="SUPFAM" id="SSF46785">
    <property type="entry name" value="Winged helix' DNA-binding domain"/>
    <property type="match status" value="1"/>
</dbReference>
<evidence type="ECO:0000313" key="6">
    <source>
        <dbReference type="EMBL" id="ADI36279.1"/>
    </source>
</evidence>
<comment type="similarity">
    <text evidence="1">Belongs to the DtxR/MntR family.</text>
</comment>
<evidence type="ECO:0000313" key="7">
    <source>
        <dbReference type="Proteomes" id="UP000007722"/>
    </source>
</evidence>
<dbReference type="FunCoup" id="D7DT19">
    <property type="interactions" value="2"/>
</dbReference>
<dbReference type="InterPro" id="IPR036388">
    <property type="entry name" value="WH-like_DNA-bd_sf"/>
</dbReference>
<dbReference type="KEGG" id="mvo:Mvol_0620"/>
<keyword evidence="3" id="KW-0238">DNA-binding</keyword>
<proteinExistence type="inferred from homology"/>
<dbReference type="InterPro" id="IPR036421">
    <property type="entry name" value="Fe_dep_repressor_sf"/>
</dbReference>
<accession>D7DT19</accession>
<evidence type="ECO:0000259" key="5">
    <source>
        <dbReference type="PROSITE" id="PS50944"/>
    </source>
</evidence>
<evidence type="ECO:0000256" key="2">
    <source>
        <dbReference type="ARBA" id="ARBA00023015"/>
    </source>
</evidence>
<dbReference type="InterPro" id="IPR022687">
    <property type="entry name" value="HTH_DTXR"/>
</dbReference>
<name>D7DT19_METV3</name>
<dbReference type="GO" id="GO:0046983">
    <property type="term" value="F:protein dimerization activity"/>
    <property type="evidence" value="ECO:0007669"/>
    <property type="project" value="InterPro"/>
</dbReference>
<dbReference type="InterPro" id="IPR022689">
    <property type="entry name" value="Iron_dep_repressor"/>
</dbReference>
<evidence type="ECO:0000256" key="4">
    <source>
        <dbReference type="ARBA" id="ARBA00023163"/>
    </source>
</evidence>
<dbReference type="SMART" id="SM00529">
    <property type="entry name" value="HTH_DTXR"/>
    <property type="match status" value="1"/>
</dbReference>
<feature type="domain" description="HTH dtxR-type" evidence="5">
    <location>
        <begin position="1"/>
        <end position="64"/>
    </location>
</feature>
<dbReference type="Gene3D" id="1.10.60.10">
    <property type="entry name" value="Iron dependent repressor, metal binding and dimerisation domain"/>
    <property type="match status" value="1"/>
</dbReference>
<keyword evidence="4" id="KW-0804">Transcription</keyword>
<dbReference type="eggNOG" id="arCOG02099">
    <property type="taxonomic scope" value="Archaea"/>
</dbReference>
<dbReference type="EMBL" id="CP002057">
    <property type="protein sequence ID" value="ADI36279.1"/>
    <property type="molecule type" value="Genomic_DNA"/>
</dbReference>
<dbReference type="InterPro" id="IPR050536">
    <property type="entry name" value="DtxR_MntR_Metal-Reg"/>
</dbReference>
<keyword evidence="7" id="KW-1185">Reference proteome</keyword>
<dbReference type="PANTHER" id="PTHR33238">
    <property type="entry name" value="IRON (METAL) DEPENDENT REPRESSOR, DTXR FAMILY"/>
    <property type="match status" value="1"/>
</dbReference>
<dbReference type="STRING" id="456320.Mvol_0620"/>
<dbReference type="GO" id="GO:0046914">
    <property type="term" value="F:transition metal ion binding"/>
    <property type="evidence" value="ECO:0007669"/>
    <property type="project" value="InterPro"/>
</dbReference>
<dbReference type="SUPFAM" id="SSF47979">
    <property type="entry name" value="Iron-dependent repressor protein, dimerization domain"/>
    <property type="match status" value="1"/>
</dbReference>
<evidence type="ECO:0000256" key="1">
    <source>
        <dbReference type="ARBA" id="ARBA00007871"/>
    </source>
</evidence>
<dbReference type="OrthoDB" id="24735at2157"/>
<reference evidence="6 7" key="1">
    <citation type="submission" date="2010-05" db="EMBL/GenBank/DDBJ databases">
        <title>Complete sequence of Methanococcus voltae A3.</title>
        <authorList>
            <consortium name="US DOE Joint Genome Institute"/>
            <person name="Lucas S."/>
            <person name="Copeland A."/>
            <person name="Lapidus A."/>
            <person name="Cheng J.-F."/>
            <person name="Bruce D."/>
            <person name="Goodwin L."/>
            <person name="Pitluck S."/>
            <person name="Lowry S."/>
            <person name="Clum A."/>
            <person name="Land M."/>
            <person name="Hauser L."/>
            <person name="Kyrpides N."/>
            <person name="Mikhailova N."/>
            <person name="Whitman W.B."/>
            <person name="Woyke T."/>
        </authorList>
    </citation>
    <scope>NUCLEOTIDE SEQUENCE [LARGE SCALE GENOMIC DNA]</scope>
    <source>
        <strain evidence="7">ATCC BAA-1334 / A3</strain>
    </source>
</reference>
<dbReference type="Proteomes" id="UP000007722">
    <property type="component" value="Chromosome"/>
</dbReference>
<dbReference type="InterPro" id="IPR036390">
    <property type="entry name" value="WH_DNA-bd_sf"/>
</dbReference>
<protein>
    <submittedName>
        <fullName evidence="6">Iron (Metal) dependent repressor, DtxR family</fullName>
    </submittedName>
</protein>
<dbReference type="HOGENOM" id="CLU_069532_4_1_2"/>
<dbReference type="InterPro" id="IPR001367">
    <property type="entry name" value="Fe_dep_repressor"/>
</dbReference>
<dbReference type="PROSITE" id="PS50944">
    <property type="entry name" value="HTH_DTXR"/>
    <property type="match status" value="1"/>
</dbReference>